<reference evidence="1 2" key="1">
    <citation type="journal article" date="2021" name="Commun. Biol.">
        <title>The genome of Shorea leprosula (Dipterocarpaceae) highlights the ecological relevance of drought in aseasonal tropical rainforests.</title>
        <authorList>
            <person name="Ng K.K.S."/>
            <person name="Kobayashi M.J."/>
            <person name="Fawcett J.A."/>
            <person name="Hatakeyama M."/>
            <person name="Paape T."/>
            <person name="Ng C.H."/>
            <person name="Ang C.C."/>
            <person name="Tnah L.H."/>
            <person name="Lee C.T."/>
            <person name="Nishiyama T."/>
            <person name="Sese J."/>
            <person name="O'Brien M.J."/>
            <person name="Copetti D."/>
            <person name="Mohd Noor M.I."/>
            <person name="Ong R.C."/>
            <person name="Putra M."/>
            <person name="Sireger I.Z."/>
            <person name="Indrioko S."/>
            <person name="Kosugi Y."/>
            <person name="Izuno A."/>
            <person name="Isagi Y."/>
            <person name="Lee S.L."/>
            <person name="Shimizu K.K."/>
        </authorList>
    </citation>
    <scope>NUCLEOTIDE SEQUENCE [LARGE SCALE GENOMIC DNA]</scope>
    <source>
        <strain evidence="1">214</strain>
    </source>
</reference>
<organism evidence="1 2">
    <name type="scientific">Rubroshorea leprosula</name>
    <dbReference type="NCBI Taxonomy" id="152421"/>
    <lineage>
        <taxon>Eukaryota</taxon>
        <taxon>Viridiplantae</taxon>
        <taxon>Streptophyta</taxon>
        <taxon>Embryophyta</taxon>
        <taxon>Tracheophyta</taxon>
        <taxon>Spermatophyta</taxon>
        <taxon>Magnoliopsida</taxon>
        <taxon>eudicotyledons</taxon>
        <taxon>Gunneridae</taxon>
        <taxon>Pentapetalae</taxon>
        <taxon>rosids</taxon>
        <taxon>malvids</taxon>
        <taxon>Malvales</taxon>
        <taxon>Dipterocarpaceae</taxon>
        <taxon>Rubroshorea</taxon>
    </lineage>
</organism>
<comment type="caution">
    <text evidence="1">The sequence shown here is derived from an EMBL/GenBank/DDBJ whole genome shotgun (WGS) entry which is preliminary data.</text>
</comment>
<dbReference type="AlphaFoldDB" id="A0AAV5JPV0"/>
<proteinExistence type="predicted"/>
<gene>
    <name evidence="1" type="ORF">SLEP1_g25574</name>
</gene>
<name>A0AAV5JPV0_9ROSI</name>
<evidence type="ECO:0000313" key="2">
    <source>
        <dbReference type="Proteomes" id="UP001054252"/>
    </source>
</evidence>
<dbReference type="Proteomes" id="UP001054252">
    <property type="component" value="Unassembled WGS sequence"/>
</dbReference>
<dbReference type="EMBL" id="BPVZ01000041">
    <property type="protein sequence ID" value="GKV14751.1"/>
    <property type="molecule type" value="Genomic_DNA"/>
</dbReference>
<evidence type="ECO:0000313" key="1">
    <source>
        <dbReference type="EMBL" id="GKV14751.1"/>
    </source>
</evidence>
<protein>
    <submittedName>
        <fullName evidence="1">Uncharacterized protein</fullName>
    </submittedName>
</protein>
<accession>A0AAV5JPV0</accession>
<keyword evidence="2" id="KW-1185">Reference proteome</keyword>
<sequence>MEATTIEEVDEQALAKWEMVPSCGNWASNIREVPMDLPAGFRFKATLHPEVADNKLMMKSLKRLDEVVRNH</sequence>